<dbReference type="Proteomes" id="UP000018130">
    <property type="component" value="Unassembled WGS sequence"/>
</dbReference>
<gene>
    <name evidence="1" type="ORF">CWATWH0402_51</name>
</gene>
<evidence type="ECO:0000313" key="1">
    <source>
        <dbReference type="EMBL" id="CCQ66564.1"/>
    </source>
</evidence>
<sequence>MHFQKLKSRYFDIILQPSYKNCYILVQKNKAYAVGNNFKHSIIVHKFLICPPYDLVRKIK</sequence>
<comment type="caution">
    <text evidence="1">The sequence shown here is derived from an EMBL/GenBank/DDBJ whole genome shotgun (WGS) entry which is preliminary data.</text>
</comment>
<dbReference type="AlphaFoldDB" id="T2JNE8"/>
<name>T2JNE8_CROWT</name>
<protein>
    <submittedName>
        <fullName evidence="1">Uncharacterized protein</fullName>
    </submittedName>
</protein>
<evidence type="ECO:0000313" key="2">
    <source>
        <dbReference type="Proteomes" id="UP000018130"/>
    </source>
</evidence>
<reference evidence="1 2" key="1">
    <citation type="submission" date="2013-01" db="EMBL/GenBank/DDBJ databases">
        <authorList>
            <person name="Bench S."/>
        </authorList>
    </citation>
    <scope>NUCLEOTIDE SEQUENCE [LARGE SCALE GENOMIC DNA]</scope>
    <source>
        <strain evidence="1 2">WH 0402</strain>
    </source>
</reference>
<reference evidence="1 2" key="2">
    <citation type="submission" date="2013-09" db="EMBL/GenBank/DDBJ databases">
        <title>Whole genome comparison of six Crocosphaera watsonii strains with differing phenotypes.</title>
        <authorList>
            <person name="Bench S.R."/>
            <person name="Heller P."/>
            <person name="Frank I."/>
            <person name="Arciniega M."/>
            <person name="Shilova I.N."/>
            <person name="Zehr J.P."/>
        </authorList>
    </citation>
    <scope>NUCLEOTIDE SEQUENCE [LARGE SCALE GENOMIC DNA]</scope>
    <source>
        <strain evidence="1 2">WH 0402</strain>
    </source>
</reference>
<dbReference type="EMBL" id="CAQN01000447">
    <property type="protein sequence ID" value="CCQ66564.1"/>
    <property type="molecule type" value="Genomic_DNA"/>
</dbReference>
<organism evidence="1 2">
    <name type="scientific">Crocosphaera watsonii WH 0402</name>
    <dbReference type="NCBI Taxonomy" id="1284629"/>
    <lineage>
        <taxon>Bacteria</taxon>
        <taxon>Bacillati</taxon>
        <taxon>Cyanobacteriota</taxon>
        <taxon>Cyanophyceae</taxon>
        <taxon>Oscillatoriophycideae</taxon>
        <taxon>Chroococcales</taxon>
        <taxon>Aphanothecaceae</taxon>
        <taxon>Crocosphaera</taxon>
    </lineage>
</organism>
<proteinExistence type="predicted"/>
<accession>T2JNE8</accession>